<keyword evidence="4 9" id="KW-0812">Transmembrane</keyword>
<dbReference type="AlphaFoldDB" id="A0A1U8DMR5"/>
<feature type="transmembrane region" description="Helical" evidence="9">
    <location>
        <begin position="99"/>
        <end position="120"/>
    </location>
</feature>
<evidence type="ECO:0000256" key="5">
    <source>
        <dbReference type="ARBA" id="ARBA00022725"/>
    </source>
</evidence>
<dbReference type="InParanoid" id="A0A1U8DMR5"/>
<keyword evidence="7 9" id="KW-0472">Membrane</keyword>
<dbReference type="RefSeq" id="XP_014381601.1">
    <property type="nucleotide sequence ID" value="XM_014526115.1"/>
</dbReference>
<dbReference type="Gene3D" id="1.20.1070.10">
    <property type="entry name" value="Rhodopsin 7-helix transmembrane proteins"/>
    <property type="match status" value="1"/>
</dbReference>
<keyword evidence="11" id="KW-1185">Reference proteome</keyword>
<evidence type="ECO:0000259" key="10">
    <source>
        <dbReference type="PROSITE" id="PS50262"/>
    </source>
</evidence>
<feature type="transmembrane region" description="Helical" evidence="9">
    <location>
        <begin position="273"/>
        <end position="292"/>
    </location>
</feature>
<evidence type="ECO:0000256" key="4">
    <source>
        <dbReference type="ARBA" id="ARBA00022692"/>
    </source>
</evidence>
<evidence type="ECO:0000256" key="2">
    <source>
        <dbReference type="ARBA" id="ARBA00022475"/>
    </source>
</evidence>
<dbReference type="Pfam" id="PF13853">
    <property type="entry name" value="7tm_4"/>
    <property type="match status" value="1"/>
</dbReference>
<dbReference type="PROSITE" id="PS50262">
    <property type="entry name" value="G_PROTEIN_RECEP_F1_2"/>
    <property type="match status" value="1"/>
</dbReference>
<dbReference type="FunFam" id="1.20.1070.10:FF:000001">
    <property type="entry name" value="Olfactory receptor"/>
    <property type="match status" value="1"/>
</dbReference>
<dbReference type="SUPFAM" id="SSF81321">
    <property type="entry name" value="Family A G protein-coupled receptor-like"/>
    <property type="match status" value="1"/>
</dbReference>
<dbReference type="InterPro" id="IPR017452">
    <property type="entry name" value="GPCR_Rhodpsn_7TM"/>
</dbReference>
<dbReference type="Proteomes" id="UP000189705">
    <property type="component" value="Unplaced"/>
</dbReference>
<accession>A0A1U8DMR5</accession>
<keyword evidence="6 9" id="KW-1133">Transmembrane helix</keyword>
<dbReference type="PANTHER" id="PTHR26453">
    <property type="entry name" value="OLFACTORY RECEPTOR"/>
    <property type="match status" value="1"/>
</dbReference>
<evidence type="ECO:0000313" key="11">
    <source>
        <dbReference type="Proteomes" id="UP000189705"/>
    </source>
</evidence>
<evidence type="ECO:0000256" key="8">
    <source>
        <dbReference type="ARBA" id="ARBA00023224"/>
    </source>
</evidence>
<dbReference type="PRINTS" id="PR00245">
    <property type="entry name" value="OLFACTORYR"/>
</dbReference>
<evidence type="ECO:0000313" key="12">
    <source>
        <dbReference type="RefSeq" id="XP_014381601.1"/>
    </source>
</evidence>
<keyword evidence="8" id="KW-0807">Transducer</keyword>
<dbReference type="InterPro" id="IPR000276">
    <property type="entry name" value="GPCR_Rhodpsn"/>
</dbReference>
<protein>
    <submittedName>
        <fullName evidence="12">Olfactory receptor 10A7-like</fullName>
    </submittedName>
</protein>
<evidence type="ECO:0000256" key="7">
    <source>
        <dbReference type="ARBA" id="ARBA00023136"/>
    </source>
</evidence>
<evidence type="ECO:0000256" key="3">
    <source>
        <dbReference type="ARBA" id="ARBA00022606"/>
    </source>
</evidence>
<sequence length="314" mass="35141">MIQGNDSAIMEFMLLGISEKPELQSPLFFIFLIVFILILMVNFLVIITTACDPVLSTPMYFFLRNLAFMEICYTSVTIPKMLINLILKKKTISFVGCGVQFYFFLFLGTALCYILAVMAYDRYVAICNPLQYAAFMSRKVCILLVSGCWVIGISVSLRQVALVFSMPFCGSKIINHFFCDAPPLFRLLCSGISMNKVEIVLTSILIIIIPFSLIFFSYIRIITTILRIQSVDGRSKAINTCSSHLISVSLFYGSAIFVYLRPNSSNTPGANKLLSLFYTVTPAILNPIIYSLRNHQVKGALRKLLGGKIAPQNT</sequence>
<gene>
    <name evidence="12" type="primary">LOC106722994</name>
</gene>
<organism evidence="11 12">
    <name type="scientific">Alligator sinensis</name>
    <name type="common">Chinese alligator</name>
    <dbReference type="NCBI Taxonomy" id="38654"/>
    <lineage>
        <taxon>Eukaryota</taxon>
        <taxon>Metazoa</taxon>
        <taxon>Chordata</taxon>
        <taxon>Craniata</taxon>
        <taxon>Vertebrata</taxon>
        <taxon>Euteleostomi</taxon>
        <taxon>Archelosauria</taxon>
        <taxon>Archosauria</taxon>
        <taxon>Crocodylia</taxon>
        <taxon>Alligatoridae</taxon>
        <taxon>Alligatorinae</taxon>
        <taxon>Alligator</taxon>
    </lineage>
</organism>
<proteinExistence type="predicted"/>
<evidence type="ECO:0000256" key="1">
    <source>
        <dbReference type="ARBA" id="ARBA00004651"/>
    </source>
</evidence>
<keyword evidence="3" id="KW-0716">Sensory transduction</keyword>
<keyword evidence="5" id="KW-0552">Olfaction</keyword>
<dbReference type="GO" id="GO:0004930">
    <property type="term" value="F:G protein-coupled receptor activity"/>
    <property type="evidence" value="ECO:0007669"/>
    <property type="project" value="InterPro"/>
</dbReference>
<evidence type="ECO:0000256" key="6">
    <source>
        <dbReference type="ARBA" id="ARBA00022989"/>
    </source>
</evidence>
<dbReference type="PRINTS" id="PR00237">
    <property type="entry name" value="GPCRRHODOPSN"/>
</dbReference>
<feature type="transmembrane region" description="Helical" evidence="9">
    <location>
        <begin position="67"/>
        <end position="87"/>
    </location>
</feature>
<dbReference type="GeneID" id="106722994"/>
<feature type="transmembrane region" description="Helical" evidence="9">
    <location>
        <begin position="132"/>
        <end position="153"/>
    </location>
</feature>
<dbReference type="KEGG" id="asn:106722994"/>
<feature type="transmembrane region" description="Helical" evidence="9">
    <location>
        <begin position="27"/>
        <end position="47"/>
    </location>
</feature>
<reference evidence="12" key="1">
    <citation type="submission" date="2025-08" db="UniProtKB">
        <authorList>
            <consortium name="RefSeq"/>
        </authorList>
    </citation>
    <scope>IDENTIFICATION</scope>
</reference>
<dbReference type="GO" id="GO:0005886">
    <property type="term" value="C:plasma membrane"/>
    <property type="evidence" value="ECO:0007669"/>
    <property type="project" value="UniProtKB-SubCell"/>
</dbReference>
<name>A0A1U8DMR5_ALLSI</name>
<dbReference type="InterPro" id="IPR000725">
    <property type="entry name" value="Olfact_rcpt"/>
</dbReference>
<evidence type="ECO:0000256" key="9">
    <source>
        <dbReference type="SAM" id="Phobius"/>
    </source>
</evidence>
<dbReference type="GO" id="GO:0004984">
    <property type="term" value="F:olfactory receptor activity"/>
    <property type="evidence" value="ECO:0007669"/>
    <property type="project" value="InterPro"/>
</dbReference>
<dbReference type="CDD" id="cd15225">
    <property type="entry name" value="7tmA_OR10A-like"/>
    <property type="match status" value="1"/>
</dbReference>
<comment type="subcellular location">
    <subcellularLocation>
        <location evidence="1">Cell membrane</location>
        <topology evidence="1">Multi-pass membrane protein</topology>
    </subcellularLocation>
</comment>
<keyword evidence="2" id="KW-1003">Cell membrane</keyword>
<feature type="domain" description="G-protein coupled receptors family 1 profile" evidence="10">
    <location>
        <begin position="41"/>
        <end position="290"/>
    </location>
</feature>
<feature type="transmembrane region" description="Helical" evidence="9">
    <location>
        <begin position="240"/>
        <end position="261"/>
    </location>
</feature>
<feature type="transmembrane region" description="Helical" evidence="9">
    <location>
        <begin position="199"/>
        <end position="219"/>
    </location>
</feature>